<protein>
    <submittedName>
        <fullName evidence="5">Acyl-CoA:1-acyl-sn-glycerol-3-phosphate acyltransferase</fullName>
        <ecNumber evidence="5">2.3.1.51</ecNumber>
    </submittedName>
</protein>
<keyword evidence="1 5" id="KW-0808">Transferase</keyword>
<accession>A0A6J4PGL7</accession>
<dbReference type="SUPFAM" id="SSF69593">
    <property type="entry name" value="Glycerol-3-phosphate (1)-acyltransferase"/>
    <property type="match status" value="1"/>
</dbReference>
<evidence type="ECO:0000313" key="5">
    <source>
        <dbReference type="EMBL" id="CAA9413934.1"/>
    </source>
</evidence>
<dbReference type="PANTHER" id="PTHR10434">
    <property type="entry name" value="1-ACYL-SN-GLYCEROL-3-PHOSPHATE ACYLTRANSFERASE"/>
    <property type="match status" value="1"/>
</dbReference>
<evidence type="ECO:0000256" key="1">
    <source>
        <dbReference type="ARBA" id="ARBA00022679"/>
    </source>
</evidence>
<dbReference type="Pfam" id="PF01553">
    <property type="entry name" value="Acyltransferase"/>
    <property type="match status" value="1"/>
</dbReference>
<feature type="region of interest" description="Disordered" evidence="3">
    <location>
        <begin position="209"/>
        <end position="231"/>
    </location>
</feature>
<sequence>MTQRGAPSRGYRLFRRAVVALGALLFGYTVHGRENIPEGGALIVAANHRRIADPAFVSMALPRRLRWMAIKDLFVFPVRKLVLFGGAFPVDRENGGRAGLLTALSLLSEGEAVGIFPEGTRQRTDALRGEPRSGVGMLAARSGAPVLPVYVDRVPGPAARLRGERLRVYVGAPLRFDGPDDRRRWGGKAYRRIAEETLRAIYDLKEEHGAREAGKRGCGRAASRSGTGRPR</sequence>
<evidence type="ECO:0000256" key="2">
    <source>
        <dbReference type="ARBA" id="ARBA00023315"/>
    </source>
</evidence>
<feature type="domain" description="Phospholipid/glycerol acyltransferase" evidence="4">
    <location>
        <begin position="42"/>
        <end position="154"/>
    </location>
</feature>
<keyword evidence="2 5" id="KW-0012">Acyltransferase</keyword>
<dbReference type="EC" id="2.3.1.51" evidence="5"/>
<evidence type="ECO:0000256" key="3">
    <source>
        <dbReference type="SAM" id="MobiDB-lite"/>
    </source>
</evidence>
<organism evidence="5">
    <name type="scientific">uncultured Rubrobacteraceae bacterium</name>
    <dbReference type="NCBI Taxonomy" id="349277"/>
    <lineage>
        <taxon>Bacteria</taxon>
        <taxon>Bacillati</taxon>
        <taxon>Actinomycetota</taxon>
        <taxon>Rubrobacteria</taxon>
        <taxon>Rubrobacterales</taxon>
        <taxon>Rubrobacteraceae</taxon>
        <taxon>environmental samples</taxon>
    </lineage>
</organism>
<gene>
    <name evidence="5" type="ORF">AVDCRST_MAG01-01-1795</name>
</gene>
<dbReference type="GO" id="GO:0003841">
    <property type="term" value="F:1-acylglycerol-3-phosphate O-acyltransferase activity"/>
    <property type="evidence" value="ECO:0007669"/>
    <property type="project" value="UniProtKB-EC"/>
</dbReference>
<dbReference type="CDD" id="cd07989">
    <property type="entry name" value="LPLAT_AGPAT-like"/>
    <property type="match status" value="1"/>
</dbReference>
<dbReference type="AlphaFoldDB" id="A0A6J4PGL7"/>
<dbReference type="SMART" id="SM00563">
    <property type="entry name" value="PlsC"/>
    <property type="match status" value="1"/>
</dbReference>
<name>A0A6J4PGL7_9ACTN</name>
<dbReference type="InterPro" id="IPR002123">
    <property type="entry name" value="Plipid/glycerol_acylTrfase"/>
</dbReference>
<dbReference type="EMBL" id="CADCUW010000267">
    <property type="protein sequence ID" value="CAA9413934.1"/>
    <property type="molecule type" value="Genomic_DNA"/>
</dbReference>
<proteinExistence type="predicted"/>
<dbReference type="GO" id="GO:0006654">
    <property type="term" value="P:phosphatidic acid biosynthetic process"/>
    <property type="evidence" value="ECO:0007669"/>
    <property type="project" value="TreeGrafter"/>
</dbReference>
<dbReference type="PANTHER" id="PTHR10434:SF11">
    <property type="entry name" value="1-ACYL-SN-GLYCEROL-3-PHOSPHATE ACYLTRANSFERASE"/>
    <property type="match status" value="1"/>
</dbReference>
<evidence type="ECO:0000259" key="4">
    <source>
        <dbReference type="SMART" id="SM00563"/>
    </source>
</evidence>
<reference evidence="5" key="1">
    <citation type="submission" date="2020-02" db="EMBL/GenBank/DDBJ databases">
        <authorList>
            <person name="Meier V. D."/>
        </authorList>
    </citation>
    <scope>NUCLEOTIDE SEQUENCE</scope>
    <source>
        <strain evidence="5">AVDCRST_MAG01</strain>
    </source>
</reference>